<keyword evidence="2" id="KW-1185">Reference proteome</keyword>
<name>A0ABP2AV54_SARVE</name>
<dbReference type="RefSeq" id="WP_055259593.1">
    <property type="nucleotide sequence ID" value="NZ_JADPAD010000008.1"/>
</dbReference>
<gene>
    <name evidence="1" type="ORF">ERS852473_01780</name>
</gene>
<accession>A0ABP2AV54</accession>
<sequence length="231" mass="27683">MNMSNELVKFLNDSGIFIAEKRKKQNNNSFDNDIDNLIQIQKILLNYDKPYSLGIPNVIWKDIETFKVWNRRGRRLIKNYNFNELENVVRKAEIAIDTIYQSSYLNLIHRSMRNNEICVGKVSSNNIWKDGNINIFDLSKMAFNLIEHDCYKYLFKYRKRKNSLDCNKIINSFIKSHNLDNDSKIYIENLLSYPYDSMKIIQKKYLMQRLDKEEIFKKSEFLTNLYNNDLI</sequence>
<evidence type="ECO:0000313" key="1">
    <source>
        <dbReference type="EMBL" id="CUO05034.1"/>
    </source>
</evidence>
<dbReference type="PANTHER" id="PTHR39179:SF1">
    <property type="entry name" value="SPORE COAT PROTEIN I"/>
    <property type="match status" value="1"/>
</dbReference>
<dbReference type="EMBL" id="CYZR01000005">
    <property type="protein sequence ID" value="CUO05034.1"/>
    <property type="molecule type" value="Genomic_DNA"/>
</dbReference>
<protein>
    <submittedName>
        <fullName evidence="1">Spore coat protein, CotS family</fullName>
    </submittedName>
</protein>
<proteinExistence type="predicted"/>
<dbReference type="InterPro" id="IPR047175">
    <property type="entry name" value="CotS-like"/>
</dbReference>
<dbReference type="PANTHER" id="PTHR39179">
    <property type="entry name" value="SPORE COAT PROTEIN I"/>
    <property type="match status" value="1"/>
</dbReference>
<reference evidence="1 2" key="1">
    <citation type="submission" date="2015-09" db="EMBL/GenBank/DDBJ databases">
        <authorList>
            <consortium name="Pathogen Informatics"/>
            <person name="Wu L."/>
            <person name="Ma J."/>
        </authorList>
    </citation>
    <scope>NUCLEOTIDE SEQUENCE [LARGE SCALE GENOMIC DNA]</scope>
    <source>
        <strain evidence="1 2">2789STDY5834858</strain>
    </source>
</reference>
<organism evidence="1 2">
    <name type="scientific">Sarcina ventriculi</name>
    <name type="common">Clostridium ventriculi</name>
    <dbReference type="NCBI Taxonomy" id="1267"/>
    <lineage>
        <taxon>Bacteria</taxon>
        <taxon>Bacillati</taxon>
        <taxon>Bacillota</taxon>
        <taxon>Clostridia</taxon>
        <taxon>Eubacteriales</taxon>
        <taxon>Clostridiaceae</taxon>
        <taxon>Sarcina</taxon>
    </lineage>
</organism>
<keyword evidence="1" id="KW-0946">Virion</keyword>
<comment type="caution">
    <text evidence="1">The sequence shown here is derived from an EMBL/GenBank/DDBJ whole genome shotgun (WGS) entry which is preliminary data.</text>
</comment>
<keyword evidence="1" id="KW-0167">Capsid protein</keyword>
<dbReference type="Proteomes" id="UP000095488">
    <property type="component" value="Unassembled WGS sequence"/>
</dbReference>
<evidence type="ECO:0000313" key="2">
    <source>
        <dbReference type="Proteomes" id="UP000095488"/>
    </source>
</evidence>
<dbReference type="Gene3D" id="3.90.1200.10">
    <property type="match status" value="1"/>
</dbReference>